<gene>
    <name evidence="2" type="ORF">K443DRAFT_93186</name>
</gene>
<evidence type="ECO:0000313" key="3">
    <source>
        <dbReference type="Proteomes" id="UP000054477"/>
    </source>
</evidence>
<reference evidence="3" key="2">
    <citation type="submission" date="2015-01" db="EMBL/GenBank/DDBJ databases">
        <title>Evolutionary Origins and Diversification of the Mycorrhizal Mutualists.</title>
        <authorList>
            <consortium name="DOE Joint Genome Institute"/>
            <consortium name="Mycorrhizal Genomics Consortium"/>
            <person name="Kohler A."/>
            <person name="Kuo A."/>
            <person name="Nagy L.G."/>
            <person name="Floudas D."/>
            <person name="Copeland A."/>
            <person name="Barry K.W."/>
            <person name="Cichocki N."/>
            <person name="Veneault-Fourrey C."/>
            <person name="LaButti K."/>
            <person name="Lindquist E.A."/>
            <person name="Lipzen A."/>
            <person name="Lundell T."/>
            <person name="Morin E."/>
            <person name="Murat C."/>
            <person name="Riley R."/>
            <person name="Ohm R."/>
            <person name="Sun H."/>
            <person name="Tunlid A."/>
            <person name="Henrissat B."/>
            <person name="Grigoriev I.V."/>
            <person name="Hibbett D.S."/>
            <person name="Martin F."/>
        </authorList>
    </citation>
    <scope>NUCLEOTIDE SEQUENCE [LARGE SCALE GENOMIC DNA]</scope>
    <source>
        <strain evidence="3">LaAM-08-1</strain>
    </source>
</reference>
<dbReference type="AlphaFoldDB" id="A0A0C9Y319"/>
<organism evidence="2 3">
    <name type="scientific">Laccaria amethystina LaAM-08-1</name>
    <dbReference type="NCBI Taxonomy" id="1095629"/>
    <lineage>
        <taxon>Eukaryota</taxon>
        <taxon>Fungi</taxon>
        <taxon>Dikarya</taxon>
        <taxon>Basidiomycota</taxon>
        <taxon>Agaricomycotina</taxon>
        <taxon>Agaricomycetes</taxon>
        <taxon>Agaricomycetidae</taxon>
        <taxon>Agaricales</taxon>
        <taxon>Agaricineae</taxon>
        <taxon>Hydnangiaceae</taxon>
        <taxon>Laccaria</taxon>
    </lineage>
</organism>
<dbReference type="Proteomes" id="UP000054477">
    <property type="component" value="Unassembled WGS sequence"/>
</dbReference>
<feature type="compositionally biased region" description="Basic and acidic residues" evidence="1">
    <location>
        <begin position="35"/>
        <end position="55"/>
    </location>
</feature>
<evidence type="ECO:0000256" key="1">
    <source>
        <dbReference type="SAM" id="MobiDB-lite"/>
    </source>
</evidence>
<keyword evidence="3" id="KW-1185">Reference proteome</keyword>
<feature type="region of interest" description="Disordered" evidence="1">
    <location>
        <begin position="1"/>
        <end position="63"/>
    </location>
</feature>
<evidence type="ECO:0000313" key="2">
    <source>
        <dbReference type="EMBL" id="KIK04472.1"/>
    </source>
</evidence>
<accession>A0A0C9Y319</accession>
<dbReference type="EMBL" id="KN838569">
    <property type="protein sequence ID" value="KIK04472.1"/>
    <property type="molecule type" value="Genomic_DNA"/>
</dbReference>
<reference evidence="2 3" key="1">
    <citation type="submission" date="2014-04" db="EMBL/GenBank/DDBJ databases">
        <authorList>
            <consortium name="DOE Joint Genome Institute"/>
            <person name="Kuo A."/>
            <person name="Kohler A."/>
            <person name="Nagy L.G."/>
            <person name="Floudas D."/>
            <person name="Copeland A."/>
            <person name="Barry K.W."/>
            <person name="Cichocki N."/>
            <person name="Veneault-Fourrey C."/>
            <person name="LaButti K."/>
            <person name="Lindquist E.A."/>
            <person name="Lipzen A."/>
            <person name="Lundell T."/>
            <person name="Morin E."/>
            <person name="Murat C."/>
            <person name="Sun H."/>
            <person name="Tunlid A."/>
            <person name="Henrissat B."/>
            <person name="Grigoriev I.V."/>
            <person name="Hibbett D.S."/>
            <person name="Martin F."/>
            <person name="Nordberg H.P."/>
            <person name="Cantor M.N."/>
            <person name="Hua S.X."/>
        </authorList>
    </citation>
    <scope>NUCLEOTIDE SEQUENCE [LARGE SCALE GENOMIC DNA]</scope>
    <source>
        <strain evidence="2 3">LaAM-08-1</strain>
    </source>
</reference>
<name>A0A0C9Y319_9AGAR</name>
<protein>
    <submittedName>
        <fullName evidence="2">Uncharacterized protein</fullName>
    </submittedName>
</protein>
<sequence length="63" mass="7139">YNTMVSTPSPMFFPTHLAKTQDEEGTRGNTNTEQQGDKDTALDTSQRWHGEDTGRRHNNNMGQ</sequence>
<proteinExistence type="predicted"/>
<feature type="non-terminal residue" evidence="2">
    <location>
        <position position="1"/>
    </location>
</feature>
<dbReference type="HOGENOM" id="CLU_2892039_0_0_1"/>